<accession>A0A512BSZ8</accession>
<reference evidence="2 3" key="1">
    <citation type="submission" date="2019-07" db="EMBL/GenBank/DDBJ databases">
        <title>Whole genome shotgun sequence of Microvirga aerophila NBRC 106136.</title>
        <authorList>
            <person name="Hosoyama A."/>
            <person name="Uohara A."/>
            <person name="Ohji S."/>
            <person name="Ichikawa N."/>
        </authorList>
    </citation>
    <scope>NUCLEOTIDE SEQUENCE [LARGE SCALE GENOMIC DNA]</scope>
    <source>
        <strain evidence="2 3">NBRC 106136</strain>
    </source>
</reference>
<feature type="signal peptide" evidence="1">
    <location>
        <begin position="1"/>
        <end position="21"/>
    </location>
</feature>
<keyword evidence="3" id="KW-1185">Reference proteome</keyword>
<dbReference type="AlphaFoldDB" id="A0A512BSZ8"/>
<dbReference type="OrthoDB" id="8021175at2"/>
<dbReference type="Proteomes" id="UP000321085">
    <property type="component" value="Unassembled WGS sequence"/>
</dbReference>
<feature type="chain" id="PRO_5022086942" evidence="1">
    <location>
        <begin position="22"/>
        <end position="80"/>
    </location>
</feature>
<dbReference type="EMBL" id="BJYU01000035">
    <property type="protein sequence ID" value="GEO15108.1"/>
    <property type="molecule type" value="Genomic_DNA"/>
</dbReference>
<organism evidence="2 3">
    <name type="scientific">Microvirga aerophila</name>
    <dbReference type="NCBI Taxonomy" id="670291"/>
    <lineage>
        <taxon>Bacteria</taxon>
        <taxon>Pseudomonadati</taxon>
        <taxon>Pseudomonadota</taxon>
        <taxon>Alphaproteobacteria</taxon>
        <taxon>Hyphomicrobiales</taxon>
        <taxon>Methylobacteriaceae</taxon>
        <taxon>Microvirga</taxon>
    </lineage>
</organism>
<protein>
    <submittedName>
        <fullName evidence="2">Uncharacterized protein</fullName>
    </submittedName>
</protein>
<evidence type="ECO:0000256" key="1">
    <source>
        <dbReference type="SAM" id="SignalP"/>
    </source>
</evidence>
<gene>
    <name evidence="2" type="ORF">MAE02_28040</name>
</gene>
<keyword evidence="1" id="KW-0732">Signal</keyword>
<dbReference type="RefSeq" id="WP_114187333.1">
    <property type="nucleotide sequence ID" value="NZ_BJYU01000035.1"/>
</dbReference>
<evidence type="ECO:0000313" key="2">
    <source>
        <dbReference type="EMBL" id="GEO15108.1"/>
    </source>
</evidence>
<comment type="caution">
    <text evidence="2">The sequence shown here is derived from an EMBL/GenBank/DDBJ whole genome shotgun (WGS) entry which is preliminary data.</text>
</comment>
<evidence type="ECO:0000313" key="3">
    <source>
        <dbReference type="Proteomes" id="UP000321085"/>
    </source>
</evidence>
<proteinExistence type="predicted"/>
<sequence>MLHTISVALVLSLATVGPAFARRCPMEMAAIDKALQTAQLSSSERRQVMDLRRRGEEAHKAGNHPESERLLDQAKRILKI</sequence>
<name>A0A512BSZ8_9HYPH</name>